<feature type="transmembrane region" description="Helical" evidence="2">
    <location>
        <begin position="195"/>
        <end position="216"/>
    </location>
</feature>
<organism evidence="4 5">
    <name type="scientific">Niastella caeni</name>
    <dbReference type="NCBI Taxonomy" id="2569763"/>
    <lineage>
        <taxon>Bacteria</taxon>
        <taxon>Pseudomonadati</taxon>
        <taxon>Bacteroidota</taxon>
        <taxon>Chitinophagia</taxon>
        <taxon>Chitinophagales</taxon>
        <taxon>Chitinophagaceae</taxon>
        <taxon>Niastella</taxon>
    </lineage>
</organism>
<keyword evidence="5" id="KW-1185">Reference proteome</keyword>
<dbReference type="GO" id="GO:0016780">
    <property type="term" value="F:phosphotransferase activity, for other substituted phosphate groups"/>
    <property type="evidence" value="ECO:0007669"/>
    <property type="project" value="TreeGrafter"/>
</dbReference>
<sequence>MDVTILPTKKIINTARAQYKRYSLPVAEPEPTDIKKLQFFYIGTQTRNIEKLKEYFEFGYTTISAESAIFTLKRLLKNPDSVTIPDMIIAEGTLGTEQLVELHQFIYAHKIMAAIPFIVEATGLSKEESARFKRYTFIDELLFLNEFTAPVLLRKTNFLKNIKQKWVQEPASCKVETSFRAYPDARAVLKRGLDLLISSALLAVLGPLMLLIALAMKLDTGGPVLYTTLRTGRGYRIFHLYKFNTIIQDADKKKNGATISRVGLFIRKTCLDELPQLLNVWLGDLSLVGQRALPLYEASQLTTRTSANYFLSAAGLTGWQVQKVDKATIPAEVPLVAGTATGNADKSDLLYDIWLMANKQTAIINKTNA</sequence>
<evidence type="ECO:0000256" key="1">
    <source>
        <dbReference type="ARBA" id="ARBA00006464"/>
    </source>
</evidence>
<dbReference type="Proteomes" id="UP000306918">
    <property type="component" value="Unassembled WGS sequence"/>
</dbReference>
<accession>A0A4S8HG76</accession>
<dbReference type="PANTHER" id="PTHR30576">
    <property type="entry name" value="COLANIC BIOSYNTHESIS UDP-GLUCOSE LIPID CARRIER TRANSFERASE"/>
    <property type="match status" value="1"/>
</dbReference>
<proteinExistence type="inferred from homology"/>
<protein>
    <submittedName>
        <fullName evidence="4">Sugar transferase</fullName>
    </submittedName>
</protein>
<keyword evidence="2" id="KW-0472">Membrane</keyword>
<dbReference type="Pfam" id="PF02397">
    <property type="entry name" value="Bac_transf"/>
    <property type="match status" value="1"/>
</dbReference>
<dbReference type="RefSeq" id="WP_136579969.1">
    <property type="nucleotide sequence ID" value="NZ_STFF01000009.1"/>
</dbReference>
<dbReference type="InterPro" id="IPR003362">
    <property type="entry name" value="Bact_transf"/>
</dbReference>
<dbReference type="OrthoDB" id="9808602at2"/>
<feature type="domain" description="Bacterial sugar transferase" evidence="3">
    <location>
        <begin position="190"/>
        <end position="327"/>
    </location>
</feature>
<dbReference type="PANTHER" id="PTHR30576:SF0">
    <property type="entry name" value="UNDECAPRENYL-PHOSPHATE N-ACETYLGALACTOSAMINYL 1-PHOSPHATE TRANSFERASE-RELATED"/>
    <property type="match status" value="1"/>
</dbReference>
<comment type="similarity">
    <text evidence="1">Belongs to the bacterial sugar transferase family.</text>
</comment>
<reference evidence="4 5" key="1">
    <citation type="submission" date="2019-04" db="EMBL/GenBank/DDBJ databases">
        <title>Niastella caeni sp. nov., isolated from activated sludge.</title>
        <authorList>
            <person name="Sheng M."/>
        </authorList>
    </citation>
    <scope>NUCLEOTIDE SEQUENCE [LARGE SCALE GENOMIC DNA]</scope>
    <source>
        <strain evidence="4 5">HX-2-15</strain>
    </source>
</reference>
<keyword evidence="2" id="KW-1133">Transmembrane helix</keyword>
<comment type="caution">
    <text evidence="4">The sequence shown here is derived from an EMBL/GenBank/DDBJ whole genome shotgun (WGS) entry which is preliminary data.</text>
</comment>
<gene>
    <name evidence="4" type="ORF">FAM09_25365</name>
</gene>
<keyword evidence="2" id="KW-0812">Transmembrane</keyword>
<keyword evidence="4" id="KW-0808">Transferase</keyword>
<evidence type="ECO:0000256" key="2">
    <source>
        <dbReference type="SAM" id="Phobius"/>
    </source>
</evidence>
<evidence type="ECO:0000313" key="4">
    <source>
        <dbReference type="EMBL" id="THU33481.1"/>
    </source>
</evidence>
<dbReference type="EMBL" id="STFF01000009">
    <property type="protein sequence ID" value="THU33481.1"/>
    <property type="molecule type" value="Genomic_DNA"/>
</dbReference>
<evidence type="ECO:0000259" key="3">
    <source>
        <dbReference type="Pfam" id="PF02397"/>
    </source>
</evidence>
<evidence type="ECO:0000313" key="5">
    <source>
        <dbReference type="Proteomes" id="UP000306918"/>
    </source>
</evidence>
<name>A0A4S8HG76_9BACT</name>
<dbReference type="AlphaFoldDB" id="A0A4S8HG76"/>